<dbReference type="EMBL" id="JAKFHA010000026">
    <property type="protein sequence ID" value="MCF2531722.1"/>
    <property type="molecule type" value="Genomic_DNA"/>
</dbReference>
<reference evidence="2" key="1">
    <citation type="submission" date="2022-01" db="EMBL/GenBank/DDBJ databases">
        <title>Genome-Based Taxonomic Classification of the Phylum Actinobacteria.</title>
        <authorList>
            <person name="Gao Y."/>
        </authorList>
    </citation>
    <scope>NUCLEOTIDE SEQUENCE</scope>
    <source>
        <strain evidence="2">KLBMP 8922</strain>
    </source>
</reference>
<comment type="caution">
    <text evidence="2">The sequence shown here is derived from an EMBL/GenBank/DDBJ whole genome shotgun (WGS) entry which is preliminary data.</text>
</comment>
<proteinExistence type="predicted"/>
<dbReference type="RefSeq" id="WP_235056371.1">
    <property type="nucleotide sequence ID" value="NZ_JAKFHA010000026.1"/>
</dbReference>
<protein>
    <submittedName>
        <fullName evidence="2">Helix-turn-helix domain-containing protein</fullName>
    </submittedName>
</protein>
<keyword evidence="3" id="KW-1185">Reference proteome</keyword>
<sequence>MSHEAVTWAMRDAPMLRTEAGKPDHTARHVLQVLAEFAQKDGSEARPSTVTIRYRTGLDRSTVQRALRRLEEARLIAAVGIVNGCTNYTLALSQVRPASDWDELVEEEERRRAAAAERKRKSRAGAVTDSASVTVTYAECVTEPDVTPSEFVTEGEVTDSAPGRHALEVCDTPDVTHSAPGRHTLNAAVPVIDPSLKEEPSVDPSAADALPGIDAPPAEAPVADKPRRAQKAAAPTPNRHAIADELTSAFWDVHGAGRAQSFIATRGVIRTAITNGVARDTLACALDLIAREGRSISGGTIQTALGQLQHPQQHRDRPVAGGLTQAQWDAAYARAQARDAAEAAAHQEAS</sequence>
<organism evidence="2 3">
    <name type="scientific">Yinghuangia soli</name>
    <dbReference type="NCBI Taxonomy" id="2908204"/>
    <lineage>
        <taxon>Bacteria</taxon>
        <taxon>Bacillati</taxon>
        <taxon>Actinomycetota</taxon>
        <taxon>Actinomycetes</taxon>
        <taxon>Kitasatosporales</taxon>
        <taxon>Streptomycetaceae</taxon>
        <taxon>Yinghuangia</taxon>
    </lineage>
</organism>
<feature type="region of interest" description="Disordered" evidence="1">
    <location>
        <begin position="195"/>
        <end position="237"/>
    </location>
</feature>
<evidence type="ECO:0000313" key="3">
    <source>
        <dbReference type="Proteomes" id="UP001165378"/>
    </source>
</evidence>
<gene>
    <name evidence="2" type="ORF">LZ495_31520</name>
</gene>
<name>A0AA41U5B0_9ACTN</name>
<accession>A0AA41U5B0</accession>
<evidence type="ECO:0000313" key="2">
    <source>
        <dbReference type="EMBL" id="MCF2531722.1"/>
    </source>
</evidence>
<evidence type="ECO:0000256" key="1">
    <source>
        <dbReference type="SAM" id="MobiDB-lite"/>
    </source>
</evidence>
<dbReference type="Pfam" id="PF13730">
    <property type="entry name" value="HTH_36"/>
    <property type="match status" value="1"/>
</dbReference>
<dbReference type="Proteomes" id="UP001165378">
    <property type="component" value="Unassembled WGS sequence"/>
</dbReference>
<dbReference type="AlphaFoldDB" id="A0AA41U5B0"/>